<proteinExistence type="predicted"/>
<feature type="signal peptide" evidence="2">
    <location>
        <begin position="1"/>
        <end position="24"/>
    </location>
</feature>
<dbReference type="RefSeq" id="XP_016973461.1">
    <property type="nucleotide sequence ID" value="XM_017117972.1"/>
</dbReference>
<name>A0A6P4EJP1_DRORH</name>
<reference evidence="5" key="1">
    <citation type="journal article" date="2021" name="Elife">
        <title>Highly contiguous assemblies of 101 drosophilid genomes.</title>
        <authorList>
            <person name="Kim B.Y."/>
            <person name="Wang J.R."/>
            <person name="Miller D.E."/>
            <person name="Barmina O."/>
            <person name="Delaney E."/>
            <person name="Thompson A."/>
            <person name="Comeault A.A."/>
            <person name="Peede D."/>
            <person name="D'Agostino E.R."/>
            <person name="Pelaez J."/>
            <person name="Aguilar J.M."/>
            <person name="Haji D."/>
            <person name="Matsunaga T."/>
            <person name="Armstrong E.E."/>
            <person name="Zych M."/>
            <person name="Ogawa Y."/>
            <person name="Stamenkovic-Radak M."/>
            <person name="Jelic M."/>
            <person name="Veselinovic M.S."/>
            <person name="Tanaskovic M."/>
            <person name="Eric P."/>
            <person name="Gao J.J."/>
            <person name="Katoh T.K."/>
            <person name="Toda M.J."/>
            <person name="Watabe H."/>
            <person name="Watada M."/>
            <person name="Davis J.S."/>
            <person name="Moyle L.C."/>
            <person name="Manoli G."/>
            <person name="Bertolini E."/>
            <person name="Kostal V."/>
            <person name="Hawley R.S."/>
            <person name="Takahashi A."/>
            <person name="Jones C.D."/>
            <person name="Price D.K."/>
            <person name="Whiteman N."/>
            <person name="Kopp A."/>
            <person name="Matute D.R."/>
            <person name="Petrov D.A."/>
        </authorList>
    </citation>
    <scope>NUCLEOTIDE SEQUENCE [LARGE SCALE GENOMIC DNA]</scope>
</reference>
<evidence type="ECO:0000313" key="6">
    <source>
        <dbReference type="RefSeq" id="XP_016973461.1"/>
    </source>
</evidence>
<dbReference type="Pfam" id="PF00059">
    <property type="entry name" value="Lectin_C"/>
    <property type="match status" value="1"/>
</dbReference>
<gene>
    <name evidence="6" type="primary">LOC108040486</name>
    <name evidence="4" type="synonym">108040486</name>
</gene>
<dbReference type="EnsemblMetazoa" id="XM_017117972.1">
    <property type="protein sequence ID" value="XP_016973461.1"/>
    <property type="gene ID" value="LOC108040486"/>
</dbReference>
<dbReference type="InterPro" id="IPR001304">
    <property type="entry name" value="C-type_lectin-like"/>
</dbReference>
<dbReference type="SMART" id="SM00034">
    <property type="entry name" value="CLECT"/>
    <property type="match status" value="1"/>
</dbReference>
<dbReference type="OrthoDB" id="6727623at2759"/>
<sequence>MLLQLIATCLLWSFLVLDSHVSLGDPQVDPHSGSPGCVLRDAPSQCGSFCLAALHPLFDESAETQNKLARIEASQDALDTKQEALNTKQEALNTKLEALETKLEEELLAIRTSLQAILDNVKSPPRIDSRFELIGSRYFYIEDTTRKNHTDAADTCRKMGSYLASIKDEEELNAITAKLKKGEEYLLGIKYRDDLKAYVSEASGKTATFLKFTNFKRFRVESPDCIYLTSNYMLESFCGKSFFICQSDLE</sequence>
<evidence type="ECO:0000313" key="4">
    <source>
        <dbReference type="EnsemblMetazoa" id="XP_016973461.1"/>
    </source>
</evidence>
<dbReference type="Proteomes" id="UP001652680">
    <property type="component" value="Unassembled WGS sequence"/>
</dbReference>
<dbReference type="InterPro" id="IPR016186">
    <property type="entry name" value="C-type_lectin-like/link_sf"/>
</dbReference>
<dbReference type="Gene3D" id="3.10.100.10">
    <property type="entry name" value="Mannose-Binding Protein A, subunit A"/>
    <property type="match status" value="1"/>
</dbReference>
<keyword evidence="5" id="KW-1185">Reference proteome</keyword>
<evidence type="ECO:0000313" key="5">
    <source>
        <dbReference type="Proteomes" id="UP001652680"/>
    </source>
</evidence>
<dbReference type="GeneID" id="108040486"/>
<protein>
    <submittedName>
        <fullName evidence="6">Accessory gland protein Acp29AB-like</fullName>
    </submittedName>
</protein>
<feature type="chain" id="PRO_5027983861" evidence="2">
    <location>
        <begin position="25"/>
        <end position="250"/>
    </location>
</feature>
<evidence type="ECO:0000256" key="2">
    <source>
        <dbReference type="SAM" id="SignalP"/>
    </source>
</evidence>
<dbReference type="CDD" id="cd00037">
    <property type="entry name" value="CLECT"/>
    <property type="match status" value="1"/>
</dbReference>
<keyword evidence="2" id="KW-0732">Signal</keyword>
<evidence type="ECO:0000256" key="1">
    <source>
        <dbReference type="SAM" id="Coils"/>
    </source>
</evidence>
<evidence type="ECO:0000259" key="3">
    <source>
        <dbReference type="SMART" id="SM00034"/>
    </source>
</evidence>
<accession>A0A6P4EJP1</accession>
<dbReference type="InterPro" id="IPR016187">
    <property type="entry name" value="CTDL_fold"/>
</dbReference>
<feature type="coiled-coil region" evidence="1">
    <location>
        <begin position="71"/>
        <end position="109"/>
    </location>
</feature>
<dbReference type="AlphaFoldDB" id="A0A6P4EJP1"/>
<feature type="domain" description="C-type lectin" evidence="3">
    <location>
        <begin position="127"/>
        <end position="246"/>
    </location>
</feature>
<organism evidence="6">
    <name type="scientific">Drosophila rhopaloa</name>
    <name type="common">Fruit fly</name>
    <dbReference type="NCBI Taxonomy" id="1041015"/>
    <lineage>
        <taxon>Eukaryota</taxon>
        <taxon>Metazoa</taxon>
        <taxon>Ecdysozoa</taxon>
        <taxon>Arthropoda</taxon>
        <taxon>Hexapoda</taxon>
        <taxon>Insecta</taxon>
        <taxon>Pterygota</taxon>
        <taxon>Neoptera</taxon>
        <taxon>Endopterygota</taxon>
        <taxon>Diptera</taxon>
        <taxon>Brachycera</taxon>
        <taxon>Muscomorpha</taxon>
        <taxon>Ephydroidea</taxon>
        <taxon>Drosophilidae</taxon>
        <taxon>Drosophila</taxon>
        <taxon>Sophophora</taxon>
    </lineage>
</organism>
<reference evidence="6" key="2">
    <citation type="submission" date="2025-04" db="UniProtKB">
        <authorList>
            <consortium name="RefSeq"/>
        </authorList>
    </citation>
    <scope>IDENTIFICATION</scope>
</reference>
<dbReference type="SUPFAM" id="SSF56436">
    <property type="entry name" value="C-type lectin-like"/>
    <property type="match status" value="1"/>
</dbReference>
<keyword evidence="1" id="KW-0175">Coiled coil</keyword>
<reference evidence="4" key="3">
    <citation type="submission" date="2025-05" db="UniProtKB">
        <authorList>
            <consortium name="EnsemblMetazoa"/>
        </authorList>
    </citation>
    <scope>IDENTIFICATION</scope>
</reference>